<sequence>MTDTAQPALAQQPGAAAPDHGAMLTALSHACADSVKHFAESLLPVLGAIDVLRSRTGLVMLPFRDTVKGTDFHLGEVLVAEAEVRLTGHGSTGYGMVTGRDLEWAMAMALIDAAAAAGIEPAAISAFVAETIEANAARDRQSLCAIEATRVDMETF</sequence>
<dbReference type="EMBL" id="UGSK01000001">
    <property type="protein sequence ID" value="SUB00954.1"/>
    <property type="molecule type" value="Genomic_DNA"/>
</dbReference>
<dbReference type="AlphaFoldDB" id="A0A378ZUQ8"/>
<accession>A0A378ZUQ8</accession>
<keyword evidence="1" id="KW-0456">Lyase</keyword>
<dbReference type="InterPro" id="IPR009609">
    <property type="entry name" value="Phosphonate_metab_PhnG"/>
</dbReference>
<dbReference type="RefSeq" id="WP_019966212.1">
    <property type="nucleotide sequence ID" value="NZ_UGSK01000001.1"/>
</dbReference>
<reference evidence="1 2" key="1">
    <citation type="submission" date="2018-06" db="EMBL/GenBank/DDBJ databases">
        <authorList>
            <consortium name="Pathogen Informatics"/>
            <person name="Doyle S."/>
        </authorList>
    </citation>
    <scope>NUCLEOTIDE SEQUENCE [LARGE SCALE GENOMIC DNA]</scope>
    <source>
        <strain evidence="1 2">NCTC13350</strain>
    </source>
</reference>
<gene>
    <name evidence="1" type="ORF">NCTC13350_01884</name>
</gene>
<dbReference type="GO" id="GO:0019634">
    <property type="term" value="P:organic phosphonate metabolic process"/>
    <property type="evidence" value="ECO:0007669"/>
    <property type="project" value="InterPro"/>
</dbReference>
<proteinExistence type="predicted"/>
<evidence type="ECO:0000313" key="1">
    <source>
        <dbReference type="EMBL" id="SUB00954.1"/>
    </source>
</evidence>
<dbReference type="Proteomes" id="UP000255000">
    <property type="component" value="Unassembled WGS sequence"/>
</dbReference>
<organism evidence="1 2">
    <name type="scientific">Pannonibacter phragmitetus</name>
    <dbReference type="NCBI Taxonomy" id="121719"/>
    <lineage>
        <taxon>Bacteria</taxon>
        <taxon>Pseudomonadati</taxon>
        <taxon>Pseudomonadota</taxon>
        <taxon>Alphaproteobacteria</taxon>
        <taxon>Hyphomicrobiales</taxon>
        <taxon>Stappiaceae</taxon>
        <taxon>Pannonibacter</taxon>
    </lineage>
</organism>
<dbReference type="GO" id="GO:0016829">
    <property type="term" value="F:lyase activity"/>
    <property type="evidence" value="ECO:0007669"/>
    <property type="project" value="UniProtKB-KW"/>
</dbReference>
<name>A0A378ZUQ8_9HYPH</name>
<protein>
    <submittedName>
        <fullName evidence="1">Phosphonate C-P lyase system protein PhnG</fullName>
    </submittedName>
</protein>
<dbReference type="Pfam" id="PF06754">
    <property type="entry name" value="PhnG"/>
    <property type="match status" value="1"/>
</dbReference>
<dbReference type="GO" id="GO:0015716">
    <property type="term" value="P:organic phosphonate transport"/>
    <property type="evidence" value="ECO:0007669"/>
    <property type="project" value="InterPro"/>
</dbReference>
<evidence type="ECO:0000313" key="2">
    <source>
        <dbReference type="Proteomes" id="UP000255000"/>
    </source>
</evidence>